<feature type="chain" id="PRO_5002059942" evidence="6">
    <location>
        <begin position="25"/>
        <end position="249"/>
    </location>
</feature>
<keyword evidence="4" id="KW-0472">Membrane</keyword>
<comment type="subcellular location">
    <subcellularLocation>
        <location evidence="1">Cell outer membrane</location>
    </subcellularLocation>
</comment>
<evidence type="ECO:0000313" key="7">
    <source>
        <dbReference type="EMBL" id="KHJ66060.1"/>
    </source>
</evidence>
<proteinExistence type="inferred from homology"/>
<evidence type="ECO:0000256" key="2">
    <source>
        <dbReference type="ARBA" id="ARBA00005722"/>
    </source>
</evidence>
<evidence type="ECO:0000256" key="4">
    <source>
        <dbReference type="ARBA" id="ARBA00023136"/>
    </source>
</evidence>
<reference evidence="7 8" key="1">
    <citation type="submission" date="2014-11" db="EMBL/GenBank/DDBJ databases">
        <title>Genome sequencing of Pantoea rodasii ND03.</title>
        <authorList>
            <person name="Muhamad Yunos N.Y."/>
            <person name="Chan K.-G."/>
        </authorList>
    </citation>
    <scope>NUCLEOTIDE SEQUENCE [LARGE SCALE GENOMIC DNA]</scope>
    <source>
        <strain evidence="7 8">ND03</strain>
    </source>
</reference>
<dbReference type="Proteomes" id="UP000030853">
    <property type="component" value="Unassembled WGS sequence"/>
</dbReference>
<dbReference type="PANTHER" id="PTHR38776:SF1">
    <property type="entry name" value="MLTA-INTERACTING PROTEIN-RELATED"/>
    <property type="match status" value="1"/>
</dbReference>
<evidence type="ECO:0000256" key="5">
    <source>
        <dbReference type="ARBA" id="ARBA00023237"/>
    </source>
</evidence>
<evidence type="ECO:0000313" key="8">
    <source>
        <dbReference type="Proteomes" id="UP000030853"/>
    </source>
</evidence>
<accession>A0A0B1R4N8</accession>
<dbReference type="GO" id="GO:0009252">
    <property type="term" value="P:peptidoglycan biosynthetic process"/>
    <property type="evidence" value="ECO:0007669"/>
    <property type="project" value="TreeGrafter"/>
</dbReference>
<comment type="similarity">
    <text evidence="2">Belongs to the MipA/OmpV family.</text>
</comment>
<gene>
    <name evidence="7" type="ORF">QU24_21835</name>
</gene>
<evidence type="ECO:0000256" key="1">
    <source>
        <dbReference type="ARBA" id="ARBA00004442"/>
    </source>
</evidence>
<evidence type="ECO:0000256" key="3">
    <source>
        <dbReference type="ARBA" id="ARBA00022729"/>
    </source>
</evidence>
<comment type="caution">
    <text evidence="7">The sequence shown here is derived from an EMBL/GenBank/DDBJ whole genome shotgun (WGS) entry which is preliminary data.</text>
</comment>
<protein>
    <submittedName>
        <fullName evidence="7">MltA-interacting protein MipA</fullName>
    </submittedName>
</protein>
<dbReference type="EMBL" id="JTJJ01000097">
    <property type="protein sequence ID" value="KHJ66060.1"/>
    <property type="molecule type" value="Genomic_DNA"/>
</dbReference>
<keyword evidence="3 6" id="KW-0732">Signal</keyword>
<dbReference type="RefSeq" id="WP_039335463.1">
    <property type="nucleotide sequence ID" value="NZ_JTJJ01000097.1"/>
</dbReference>
<dbReference type="SUPFAM" id="SSF56935">
    <property type="entry name" value="Porins"/>
    <property type="match status" value="1"/>
</dbReference>
<feature type="signal peptide" evidence="6">
    <location>
        <begin position="1"/>
        <end position="24"/>
    </location>
</feature>
<dbReference type="GO" id="GO:0009279">
    <property type="term" value="C:cell outer membrane"/>
    <property type="evidence" value="ECO:0007669"/>
    <property type="project" value="UniProtKB-SubCell"/>
</dbReference>
<evidence type="ECO:0000256" key="6">
    <source>
        <dbReference type="SAM" id="SignalP"/>
    </source>
</evidence>
<dbReference type="Pfam" id="PF06629">
    <property type="entry name" value="MipA"/>
    <property type="match status" value="1"/>
</dbReference>
<dbReference type="AlphaFoldDB" id="A0A0B1R4N8"/>
<sequence length="249" mass="28216">MNHFKLKALALAVPCYFAAFSTHAEPLSLGASVIYAQSPYRGGQDRYLPIPVINYEGENFWFRSLQGGYYLWKDPQNQLSLTVLGSPQQYDPKDNDLGDMKALDKRRMTLMAGASYRHVADWGIVRTALLGDVLNNSNGMIWDLTYLYRFDFGAFSLTPGIGAMWNSANQNRYYYGVSSHESARTGIAQYQPDDSWSPYVEMNASYQISDSWNASFSGRYTRFDSEIKDSPMVDKSGQFTVWTGISYSF</sequence>
<dbReference type="PANTHER" id="PTHR38776">
    <property type="entry name" value="MLTA-INTERACTING PROTEIN-RELATED"/>
    <property type="match status" value="1"/>
</dbReference>
<name>A0A0B1R4N8_9GAMM</name>
<keyword evidence="5" id="KW-0998">Cell outer membrane</keyword>
<organism evidence="7 8">
    <name type="scientific">Pantoea rodasii</name>
    <dbReference type="NCBI Taxonomy" id="1076549"/>
    <lineage>
        <taxon>Bacteria</taxon>
        <taxon>Pseudomonadati</taxon>
        <taxon>Pseudomonadota</taxon>
        <taxon>Gammaproteobacteria</taxon>
        <taxon>Enterobacterales</taxon>
        <taxon>Erwiniaceae</taxon>
        <taxon>Pantoea</taxon>
    </lineage>
</organism>
<dbReference type="InterPro" id="IPR010583">
    <property type="entry name" value="MipA"/>
</dbReference>